<feature type="transmembrane region" description="Helical" evidence="1">
    <location>
        <begin position="122"/>
        <end position="141"/>
    </location>
</feature>
<reference evidence="3" key="1">
    <citation type="submission" date="2017-06" db="EMBL/GenBank/DDBJ databases">
        <authorList>
            <person name="Varghese N."/>
            <person name="Submissions S."/>
        </authorList>
    </citation>
    <scope>NUCLEOTIDE SEQUENCE [LARGE SCALE GENOMIC DNA]</scope>
    <source>
        <strain evidence="3">CIP 108523</strain>
    </source>
</reference>
<dbReference type="AlphaFoldDB" id="A0A239ICY9"/>
<protein>
    <submittedName>
        <fullName evidence="2">Uncharacterized protein</fullName>
    </submittedName>
</protein>
<dbReference type="EMBL" id="FZOG01000006">
    <property type="protein sequence ID" value="SNS90913.1"/>
    <property type="molecule type" value="Genomic_DNA"/>
</dbReference>
<dbReference type="RefSeq" id="WP_089360889.1">
    <property type="nucleotide sequence ID" value="NZ_FZOG01000006.1"/>
</dbReference>
<keyword evidence="1" id="KW-0472">Membrane</keyword>
<name>A0A239ICY9_9PSED</name>
<dbReference type="Proteomes" id="UP000242915">
    <property type="component" value="Unassembled WGS sequence"/>
</dbReference>
<feature type="transmembrane region" description="Helical" evidence="1">
    <location>
        <begin position="54"/>
        <end position="76"/>
    </location>
</feature>
<gene>
    <name evidence="2" type="ORF">SAMN05216255_3809</name>
</gene>
<evidence type="ECO:0000313" key="3">
    <source>
        <dbReference type="Proteomes" id="UP000242915"/>
    </source>
</evidence>
<accession>A0A239ICY9</accession>
<organism evidence="2 3">
    <name type="scientific">Pseudomonas segetis</name>
    <dbReference type="NCBI Taxonomy" id="298908"/>
    <lineage>
        <taxon>Bacteria</taxon>
        <taxon>Pseudomonadati</taxon>
        <taxon>Pseudomonadota</taxon>
        <taxon>Gammaproteobacteria</taxon>
        <taxon>Pseudomonadales</taxon>
        <taxon>Pseudomonadaceae</taxon>
        <taxon>Pseudomonas</taxon>
    </lineage>
</organism>
<evidence type="ECO:0000256" key="1">
    <source>
        <dbReference type="SAM" id="Phobius"/>
    </source>
</evidence>
<evidence type="ECO:0000313" key="2">
    <source>
        <dbReference type="EMBL" id="SNS90913.1"/>
    </source>
</evidence>
<keyword evidence="3" id="KW-1185">Reference proteome</keyword>
<feature type="transmembrane region" description="Helical" evidence="1">
    <location>
        <begin position="88"/>
        <end position="110"/>
    </location>
</feature>
<keyword evidence="1" id="KW-0812">Transmembrane</keyword>
<proteinExistence type="predicted"/>
<keyword evidence="1" id="KW-1133">Transmembrane helix</keyword>
<sequence>MPNNSRVLLQFVLAVLVTTLVGSILQTQYNLAQLQALGAPMPIDVRVETTCLDVLGFSPVFAILVLLGFACALPMAAWLSKKVPDARWMLFALAGALAIFLGLTLVNAVLPMPTFIGANRSFVGTLGLMASGSVGALFFAVRCRTAT</sequence>